<dbReference type="EMBL" id="RXMA01000007">
    <property type="protein sequence ID" value="RTR21118.1"/>
    <property type="molecule type" value="Genomic_DNA"/>
</dbReference>
<name>A0A3S0KBT9_9PROT</name>
<evidence type="ECO:0000313" key="7">
    <source>
        <dbReference type="EMBL" id="RTR21118.1"/>
    </source>
</evidence>
<dbReference type="PANTHER" id="PTHR32089:SF112">
    <property type="entry name" value="LYSOZYME-LIKE PROTEIN-RELATED"/>
    <property type="match status" value="1"/>
</dbReference>
<evidence type="ECO:0000256" key="1">
    <source>
        <dbReference type="ARBA" id="ARBA00023224"/>
    </source>
</evidence>
<dbReference type="GO" id="GO:0004888">
    <property type="term" value="F:transmembrane signaling receptor activity"/>
    <property type="evidence" value="ECO:0007669"/>
    <property type="project" value="InterPro"/>
</dbReference>
<dbReference type="Pfam" id="PF00015">
    <property type="entry name" value="MCPsignal"/>
    <property type="match status" value="1"/>
</dbReference>
<protein>
    <submittedName>
        <fullName evidence="7">HAMP domain-containing protein</fullName>
    </submittedName>
</protein>
<evidence type="ECO:0000256" key="3">
    <source>
        <dbReference type="PROSITE-ProRule" id="PRU00284"/>
    </source>
</evidence>
<comment type="similarity">
    <text evidence="2">Belongs to the methyl-accepting chemotaxis (MCP) protein family.</text>
</comment>
<evidence type="ECO:0000259" key="6">
    <source>
        <dbReference type="PROSITE" id="PS50885"/>
    </source>
</evidence>
<dbReference type="GO" id="GO:0006935">
    <property type="term" value="P:chemotaxis"/>
    <property type="evidence" value="ECO:0007669"/>
    <property type="project" value="InterPro"/>
</dbReference>
<keyword evidence="4" id="KW-0472">Membrane</keyword>
<dbReference type="InterPro" id="IPR003660">
    <property type="entry name" value="HAMP_dom"/>
</dbReference>
<dbReference type="PANTHER" id="PTHR32089">
    <property type="entry name" value="METHYL-ACCEPTING CHEMOTAXIS PROTEIN MCPB"/>
    <property type="match status" value="1"/>
</dbReference>
<keyword evidence="4" id="KW-1133">Transmembrane helix</keyword>
<proteinExistence type="inferred from homology"/>
<accession>A0A3S0KBT9</accession>
<dbReference type="Gene3D" id="1.10.287.950">
    <property type="entry name" value="Methyl-accepting chemotaxis protein"/>
    <property type="match status" value="1"/>
</dbReference>
<dbReference type="Proteomes" id="UP000277007">
    <property type="component" value="Unassembled WGS sequence"/>
</dbReference>
<feature type="domain" description="HAMP" evidence="6">
    <location>
        <begin position="193"/>
        <end position="246"/>
    </location>
</feature>
<dbReference type="PRINTS" id="PR00260">
    <property type="entry name" value="CHEMTRNSDUCR"/>
</dbReference>
<evidence type="ECO:0000313" key="8">
    <source>
        <dbReference type="Proteomes" id="UP000277007"/>
    </source>
</evidence>
<keyword evidence="1 3" id="KW-0807">Transducer</keyword>
<dbReference type="SMART" id="SM00304">
    <property type="entry name" value="HAMP"/>
    <property type="match status" value="1"/>
</dbReference>
<dbReference type="PROSITE" id="PS50111">
    <property type="entry name" value="CHEMOTAXIS_TRANSDUC_2"/>
    <property type="match status" value="1"/>
</dbReference>
<dbReference type="SUPFAM" id="SSF58104">
    <property type="entry name" value="Methyl-accepting chemotaxis protein (MCP) signaling domain"/>
    <property type="match status" value="1"/>
</dbReference>
<dbReference type="InterPro" id="IPR004090">
    <property type="entry name" value="Chemotax_Me-accpt_rcpt"/>
</dbReference>
<evidence type="ECO:0000256" key="4">
    <source>
        <dbReference type="SAM" id="Phobius"/>
    </source>
</evidence>
<evidence type="ECO:0000259" key="5">
    <source>
        <dbReference type="PROSITE" id="PS50111"/>
    </source>
</evidence>
<dbReference type="InterPro" id="IPR004089">
    <property type="entry name" value="MCPsignal_dom"/>
</dbReference>
<gene>
    <name evidence="7" type="ORF">EJ903_10325</name>
</gene>
<dbReference type="PROSITE" id="PS50885">
    <property type="entry name" value="HAMP"/>
    <property type="match status" value="1"/>
</dbReference>
<dbReference type="GO" id="GO:0007165">
    <property type="term" value="P:signal transduction"/>
    <property type="evidence" value="ECO:0007669"/>
    <property type="project" value="UniProtKB-KW"/>
</dbReference>
<comment type="caution">
    <text evidence="7">The sequence shown here is derived from an EMBL/GenBank/DDBJ whole genome shotgun (WGS) entry which is preliminary data.</text>
</comment>
<evidence type="ECO:0000256" key="2">
    <source>
        <dbReference type="ARBA" id="ARBA00029447"/>
    </source>
</evidence>
<dbReference type="SMART" id="SM00283">
    <property type="entry name" value="MA"/>
    <property type="match status" value="1"/>
</dbReference>
<dbReference type="GO" id="GO:0016020">
    <property type="term" value="C:membrane"/>
    <property type="evidence" value="ECO:0007669"/>
    <property type="project" value="InterPro"/>
</dbReference>
<sequence length="540" mass="57430">MRGLTLKAKLLCAFGLIGLTVGLSFGAVIHTSLAKDEVLRSTAALMEEKTKLLVLDGRIKEQERALSLYLINFTEQLIADITPESLAEVAQGLVTLPSLAEEERLRMDVTTMFGAWVAEIEKIRNFASSQTALAEIGGRLHPVLDRIARTIDNRLQDEQDRARRHSLTASLSVAVAVLLLLVVMVGVLVAVDRQVIRAIKRTTQCMVSLANNDLSTPIPDSRGRDEIADMIAALGVFRDRLVERERLRDSMISQEQERARKLRMEALIAEFEASVADALGHVGDTLDSMRTVSSTLGEVASDASGQAGTAATASQQATQNVTIVSHAAEELASAVEDSAQRVSLLSQMAGRATGITQETSGRVLSLADASQRIGEVVNLIRGIAGKTNLLALNATIEAARAGEAGRGFTVVASEVKSLATQTARATEDIRAIVEAIQGSTGQVVDSIQSVAGLIVDMNDAAAAIAVTITQQEATTRAISRNMAEAASGNHLVEVSMSSVNQAALRTAAAAAETDHVVREVAVRADQLRGAIDRFLMAVKA</sequence>
<feature type="transmembrane region" description="Helical" evidence="4">
    <location>
        <begin position="169"/>
        <end position="191"/>
    </location>
</feature>
<reference evidence="7 8" key="1">
    <citation type="submission" date="2018-12" db="EMBL/GenBank/DDBJ databases">
        <authorList>
            <person name="Yang Y."/>
        </authorList>
    </citation>
    <scope>NUCLEOTIDE SEQUENCE [LARGE SCALE GENOMIC DNA]</scope>
    <source>
        <strain evidence="7 8">L-25-5w-1</strain>
    </source>
</reference>
<dbReference type="Gene3D" id="6.10.340.10">
    <property type="match status" value="1"/>
</dbReference>
<feature type="domain" description="Methyl-accepting transducer" evidence="5">
    <location>
        <begin position="285"/>
        <end position="521"/>
    </location>
</feature>
<keyword evidence="4" id="KW-0812">Transmembrane</keyword>
<organism evidence="7 8">
    <name type="scientific">Azospirillum griseum</name>
    <dbReference type="NCBI Taxonomy" id="2496639"/>
    <lineage>
        <taxon>Bacteria</taxon>
        <taxon>Pseudomonadati</taxon>
        <taxon>Pseudomonadota</taxon>
        <taxon>Alphaproteobacteria</taxon>
        <taxon>Rhodospirillales</taxon>
        <taxon>Azospirillaceae</taxon>
        <taxon>Azospirillum</taxon>
    </lineage>
</organism>
<dbReference type="RefSeq" id="WP_126614781.1">
    <property type="nucleotide sequence ID" value="NZ_JBHUCY010000029.1"/>
</dbReference>
<keyword evidence="8" id="KW-1185">Reference proteome</keyword>
<dbReference type="OrthoDB" id="2489132at2"/>
<dbReference type="AlphaFoldDB" id="A0A3S0KBT9"/>
<dbReference type="Pfam" id="PF00672">
    <property type="entry name" value="HAMP"/>
    <property type="match status" value="1"/>
</dbReference>